<dbReference type="OrthoDB" id="2013972at2759"/>
<dbReference type="Gene3D" id="3.40.50.150">
    <property type="entry name" value="Vaccinia Virus protein VP39"/>
    <property type="match status" value="1"/>
</dbReference>
<name>A0A9W8JSE7_9AGAR</name>
<organism evidence="2 3">
    <name type="scientific">Agrocybe chaxingu</name>
    <dbReference type="NCBI Taxonomy" id="84603"/>
    <lineage>
        <taxon>Eukaryota</taxon>
        <taxon>Fungi</taxon>
        <taxon>Dikarya</taxon>
        <taxon>Basidiomycota</taxon>
        <taxon>Agaricomycotina</taxon>
        <taxon>Agaricomycetes</taxon>
        <taxon>Agaricomycetidae</taxon>
        <taxon>Agaricales</taxon>
        <taxon>Agaricineae</taxon>
        <taxon>Strophariaceae</taxon>
        <taxon>Agrocybe</taxon>
    </lineage>
</organism>
<feature type="region of interest" description="Disordered" evidence="1">
    <location>
        <begin position="1"/>
        <end position="41"/>
    </location>
</feature>
<dbReference type="SUPFAM" id="SSF53335">
    <property type="entry name" value="S-adenosyl-L-methionine-dependent methyltransferases"/>
    <property type="match status" value="1"/>
</dbReference>
<sequence length="349" mass="39055">MPAPTFPPHRSNGNNSGDGLAGRTSQGGHNNGTYHSNPPDASSALVELQSHEFPSYFSERDGRLYHSSSSPYPLPVDTPEQERLRVLHHILHQFLGANYVGPIPETLAFDQGRRKMALDVCTGTGIWAMEMSREFPWVHFRGFDIVPIATRYPPNNVQFELDDVNTQYRWGNGTFDVVHARDISLAVLDFHAVLDEVARVLRPGGLFVSCEWDPYPTFDPAYNRNLATHAPACCRFFDAVNDALDSCRGLRPIPELIPSILESKGCFTAISPRTLYIPIGAWRADPAWRSIGVDCRRAHQRYADSIKPLLIEAGWTQNGLDRLVGEYVREMDSLNGLVAVIHIVHARKI</sequence>
<accession>A0A9W8JSE7</accession>
<dbReference type="CDD" id="cd02440">
    <property type="entry name" value="AdoMet_MTases"/>
    <property type="match status" value="1"/>
</dbReference>
<dbReference type="PANTHER" id="PTHR43591">
    <property type="entry name" value="METHYLTRANSFERASE"/>
    <property type="match status" value="1"/>
</dbReference>
<proteinExistence type="predicted"/>
<dbReference type="AlphaFoldDB" id="A0A9W8JSE7"/>
<gene>
    <name evidence="2" type="ORF">NLJ89_g9451</name>
</gene>
<dbReference type="InterPro" id="IPR029063">
    <property type="entry name" value="SAM-dependent_MTases_sf"/>
</dbReference>
<dbReference type="Proteomes" id="UP001148786">
    <property type="component" value="Unassembled WGS sequence"/>
</dbReference>
<protein>
    <recommendedName>
        <fullName evidence="4">S-adenosyl-L-methionine-dependent methyltransferase</fullName>
    </recommendedName>
</protein>
<evidence type="ECO:0000256" key="1">
    <source>
        <dbReference type="SAM" id="MobiDB-lite"/>
    </source>
</evidence>
<comment type="caution">
    <text evidence="2">The sequence shown here is derived from an EMBL/GenBank/DDBJ whole genome shotgun (WGS) entry which is preliminary data.</text>
</comment>
<dbReference type="Pfam" id="PF13489">
    <property type="entry name" value="Methyltransf_23"/>
    <property type="match status" value="1"/>
</dbReference>
<reference evidence="2" key="1">
    <citation type="submission" date="2022-07" db="EMBL/GenBank/DDBJ databases">
        <title>Genome Sequence of Agrocybe chaxingu.</title>
        <authorList>
            <person name="Buettner E."/>
        </authorList>
    </citation>
    <scope>NUCLEOTIDE SEQUENCE</scope>
    <source>
        <strain evidence="2">MP-N11</strain>
    </source>
</reference>
<feature type="compositionally biased region" description="Polar residues" evidence="1">
    <location>
        <begin position="11"/>
        <end position="40"/>
    </location>
</feature>
<evidence type="ECO:0000313" key="2">
    <source>
        <dbReference type="EMBL" id="KAJ3501192.1"/>
    </source>
</evidence>
<evidence type="ECO:0000313" key="3">
    <source>
        <dbReference type="Proteomes" id="UP001148786"/>
    </source>
</evidence>
<evidence type="ECO:0008006" key="4">
    <source>
        <dbReference type="Google" id="ProtNLM"/>
    </source>
</evidence>
<dbReference type="PANTHER" id="PTHR43591:SF110">
    <property type="entry name" value="RHODANESE DOMAIN-CONTAINING PROTEIN"/>
    <property type="match status" value="1"/>
</dbReference>
<dbReference type="EMBL" id="JANKHO010001474">
    <property type="protein sequence ID" value="KAJ3501192.1"/>
    <property type="molecule type" value="Genomic_DNA"/>
</dbReference>
<keyword evidence="3" id="KW-1185">Reference proteome</keyword>